<gene>
    <name evidence="1" type="ORF">CF386_08565</name>
</gene>
<reference evidence="1 2" key="1">
    <citation type="journal article" date="2016" name="Int. J. Syst. Evol. Microbiol.">
        <title>Paraphotobacterium marinum gen. nov., sp. nov., a member of the family Vibrionaceae, isolated from surface seawater.</title>
        <authorList>
            <person name="Huang Z."/>
            <person name="Dong C."/>
            <person name="Shao Z."/>
        </authorList>
    </citation>
    <scope>NUCLEOTIDE SEQUENCE [LARGE SCALE GENOMIC DNA]</scope>
    <source>
        <strain evidence="1 2">NSCS20N07D</strain>
    </source>
</reference>
<dbReference type="RefSeq" id="WP_089074021.1">
    <property type="nucleotide sequence ID" value="NZ_CBCSAM010000002.1"/>
</dbReference>
<protein>
    <submittedName>
        <fullName evidence="1">Uncharacterized protein</fullName>
    </submittedName>
</protein>
<name>A0A220VGN5_9GAMM</name>
<keyword evidence="2" id="KW-1185">Reference proteome</keyword>
<dbReference type="EMBL" id="CP022356">
    <property type="protein sequence ID" value="ASK79113.1"/>
    <property type="molecule type" value="Genomic_DNA"/>
</dbReference>
<organism evidence="1 2">
    <name type="scientific">Paraphotobacterium marinum</name>
    <dbReference type="NCBI Taxonomy" id="1755811"/>
    <lineage>
        <taxon>Bacteria</taxon>
        <taxon>Pseudomonadati</taxon>
        <taxon>Pseudomonadota</taxon>
        <taxon>Gammaproteobacteria</taxon>
        <taxon>Vibrionales</taxon>
        <taxon>Vibrionaceae</taxon>
        <taxon>Paraphotobacterium</taxon>
    </lineage>
</organism>
<dbReference type="PROSITE" id="PS51257">
    <property type="entry name" value="PROKAR_LIPOPROTEIN"/>
    <property type="match status" value="1"/>
</dbReference>
<accession>A0A220VGN5</accession>
<proteinExistence type="predicted"/>
<sequence>MRQKIKFLIASVVMLGGITGCTYNYPDSYAAQGPDYKKRVVHDKWKNGVHMKIIRTKKCSPDGYCRVKKRTVYLNRNWPDKVVFKG</sequence>
<evidence type="ECO:0000313" key="1">
    <source>
        <dbReference type="EMBL" id="ASK79113.1"/>
    </source>
</evidence>
<evidence type="ECO:0000313" key="2">
    <source>
        <dbReference type="Proteomes" id="UP000242175"/>
    </source>
</evidence>
<dbReference type="KEGG" id="pmai:CF386_08565"/>
<dbReference type="AlphaFoldDB" id="A0A220VGN5"/>
<dbReference type="Proteomes" id="UP000242175">
    <property type="component" value="Chromosome small"/>
</dbReference>